<accession>A0A1J5TEV3</accession>
<organism evidence="5">
    <name type="scientific">mine drainage metagenome</name>
    <dbReference type="NCBI Taxonomy" id="410659"/>
    <lineage>
        <taxon>unclassified sequences</taxon>
        <taxon>metagenomes</taxon>
        <taxon>ecological metagenomes</taxon>
    </lineage>
</organism>
<dbReference type="PANTHER" id="PTHR31302">
    <property type="entry name" value="TRANSMEMBRANE PROTEIN WITH METALLOPHOSPHOESTERASE DOMAIN-RELATED"/>
    <property type="match status" value="1"/>
</dbReference>
<dbReference type="PANTHER" id="PTHR31302:SF31">
    <property type="entry name" value="PHOSPHODIESTERASE YAEI"/>
    <property type="match status" value="1"/>
</dbReference>
<dbReference type="InterPro" id="IPR051158">
    <property type="entry name" value="Metallophosphoesterase_sf"/>
</dbReference>
<dbReference type="GO" id="GO:0009245">
    <property type="term" value="P:lipid A biosynthetic process"/>
    <property type="evidence" value="ECO:0007669"/>
    <property type="project" value="TreeGrafter"/>
</dbReference>
<evidence type="ECO:0000256" key="2">
    <source>
        <dbReference type="ARBA" id="ARBA00022801"/>
    </source>
</evidence>
<keyword evidence="3" id="KW-0472">Membrane</keyword>
<keyword evidence="3" id="KW-0812">Transmembrane</keyword>
<sequence>MLGFLIVAFFIYGSMHLYAFARLWQVLPHSWWLGLLLLAAGLLLTFLPLLLWQITRLNWHAAAVPVSWVSYVWMGYLFLFCSTALLFDIAHVLAAFAGIRWPLGDAAMLFAVGLLALALLGYGFFEARHIRIEQIVVTTPKLPASTRHVTIAQISDLHLGAMLNDEFLDRVIAKLREAKPDIVVATGDIVDGQGDHLDALASRLHALQPPLGAYAVIGNHETYVGLDRSLAFLRSAGFTVLRGETASVGGIVLAGVDDPSAALTGQGVRTDTARMRAAVTQGSFVVLLKHQPVVDSEIPFDLQLSGHIHGGQIFPFGLLTQLAYHVHTGLTQLAGGGKLYVSRGTGTWGPPIRLFAPPEIALIRIERE</sequence>
<protein>
    <submittedName>
        <fullName evidence="5">Putative metallophosphoesterase</fullName>
        <ecNumber evidence="5">3.1.-.-</ecNumber>
    </submittedName>
</protein>
<name>A0A1J5TEV3_9ZZZZ</name>
<feature type="transmembrane region" description="Helical" evidence="3">
    <location>
        <begin position="31"/>
        <end position="52"/>
    </location>
</feature>
<dbReference type="GO" id="GO:0046872">
    <property type="term" value="F:metal ion binding"/>
    <property type="evidence" value="ECO:0007669"/>
    <property type="project" value="UniProtKB-KW"/>
</dbReference>
<dbReference type="InterPro" id="IPR029052">
    <property type="entry name" value="Metallo-depent_PP-like"/>
</dbReference>
<reference evidence="5" key="1">
    <citation type="submission" date="2016-10" db="EMBL/GenBank/DDBJ databases">
        <title>Sequence of Gallionella enrichment culture.</title>
        <authorList>
            <person name="Poehlein A."/>
            <person name="Muehling M."/>
            <person name="Daniel R."/>
        </authorList>
    </citation>
    <scope>NUCLEOTIDE SEQUENCE</scope>
</reference>
<dbReference type="InterPro" id="IPR004843">
    <property type="entry name" value="Calcineurin-like_PHP"/>
</dbReference>
<keyword evidence="3" id="KW-1133">Transmembrane helix</keyword>
<dbReference type="GO" id="GO:0016020">
    <property type="term" value="C:membrane"/>
    <property type="evidence" value="ECO:0007669"/>
    <property type="project" value="GOC"/>
</dbReference>
<dbReference type="Pfam" id="PF00149">
    <property type="entry name" value="Metallophos"/>
    <property type="match status" value="1"/>
</dbReference>
<comment type="caution">
    <text evidence="5">The sequence shown here is derived from an EMBL/GenBank/DDBJ whole genome shotgun (WGS) entry which is preliminary data.</text>
</comment>
<evidence type="ECO:0000259" key="4">
    <source>
        <dbReference type="Pfam" id="PF00149"/>
    </source>
</evidence>
<keyword evidence="1" id="KW-0479">Metal-binding</keyword>
<feature type="domain" description="Calcineurin-like phosphoesterase" evidence="4">
    <location>
        <begin position="150"/>
        <end position="236"/>
    </location>
</feature>
<dbReference type="Gene3D" id="3.60.21.10">
    <property type="match status" value="1"/>
</dbReference>
<evidence type="ECO:0000256" key="3">
    <source>
        <dbReference type="SAM" id="Phobius"/>
    </source>
</evidence>
<feature type="transmembrane region" description="Helical" evidence="3">
    <location>
        <begin position="73"/>
        <end position="94"/>
    </location>
</feature>
<dbReference type="EC" id="3.1.-.-" evidence="5"/>
<dbReference type="GO" id="GO:0008758">
    <property type="term" value="F:UDP-2,3-diacylglucosamine hydrolase activity"/>
    <property type="evidence" value="ECO:0007669"/>
    <property type="project" value="TreeGrafter"/>
</dbReference>
<dbReference type="CDD" id="cd07385">
    <property type="entry name" value="MPP_YkuE_C"/>
    <property type="match status" value="1"/>
</dbReference>
<feature type="transmembrane region" description="Helical" evidence="3">
    <location>
        <begin position="106"/>
        <end position="125"/>
    </location>
</feature>
<evidence type="ECO:0000256" key="1">
    <source>
        <dbReference type="ARBA" id="ARBA00022723"/>
    </source>
</evidence>
<dbReference type="EMBL" id="MLJW01000001">
    <property type="protein sequence ID" value="OIR19431.1"/>
    <property type="molecule type" value="Genomic_DNA"/>
</dbReference>
<keyword evidence="2 5" id="KW-0378">Hydrolase</keyword>
<evidence type="ECO:0000313" key="5">
    <source>
        <dbReference type="EMBL" id="OIR19431.1"/>
    </source>
</evidence>
<proteinExistence type="predicted"/>
<dbReference type="AlphaFoldDB" id="A0A1J5TEV3"/>
<dbReference type="SUPFAM" id="SSF56300">
    <property type="entry name" value="Metallo-dependent phosphatases"/>
    <property type="match status" value="1"/>
</dbReference>
<gene>
    <name evidence="5" type="ORF">GALL_03120</name>
</gene>